<comment type="caution">
    <text evidence="7">The sequence shown here is derived from an EMBL/GenBank/DDBJ whole genome shotgun (WGS) entry which is preliminary data.</text>
</comment>
<dbReference type="InterPro" id="IPR001647">
    <property type="entry name" value="HTH_TetR"/>
</dbReference>
<reference evidence="7 8" key="1">
    <citation type="submission" date="2019-04" db="EMBL/GenBank/DDBJ databases">
        <authorList>
            <person name="Jiang L."/>
        </authorList>
    </citation>
    <scope>NUCLEOTIDE SEQUENCE [LARGE SCALE GENOMIC DNA]</scope>
    <source>
        <strain evidence="7 8">YIM 131853</strain>
    </source>
</reference>
<evidence type="ECO:0000256" key="2">
    <source>
        <dbReference type="ARBA" id="ARBA00023015"/>
    </source>
</evidence>
<dbReference type="OrthoDB" id="7505659at2"/>
<dbReference type="GO" id="GO:0003677">
    <property type="term" value="F:DNA binding"/>
    <property type="evidence" value="ECO:0007669"/>
    <property type="project" value="UniProtKB-UniRule"/>
</dbReference>
<dbReference type="PANTHER" id="PTHR47506:SF6">
    <property type="entry name" value="HTH-TYPE TRANSCRIPTIONAL REPRESSOR NEMR"/>
    <property type="match status" value="1"/>
</dbReference>
<keyword evidence="8" id="KW-1185">Reference proteome</keyword>
<dbReference type="InterPro" id="IPR039538">
    <property type="entry name" value="BetI_C"/>
</dbReference>
<evidence type="ECO:0000313" key="8">
    <source>
        <dbReference type="Proteomes" id="UP000309133"/>
    </source>
</evidence>
<dbReference type="Pfam" id="PF00440">
    <property type="entry name" value="TetR_N"/>
    <property type="match status" value="1"/>
</dbReference>
<dbReference type="Gene3D" id="1.10.357.10">
    <property type="entry name" value="Tetracycline Repressor, domain 2"/>
    <property type="match status" value="1"/>
</dbReference>
<proteinExistence type="predicted"/>
<gene>
    <name evidence="7" type="ORF">E6C64_11825</name>
</gene>
<accession>A0A4V3WT16</accession>
<evidence type="ECO:0000256" key="5">
    <source>
        <dbReference type="PROSITE-ProRule" id="PRU00335"/>
    </source>
</evidence>
<dbReference type="PANTHER" id="PTHR47506">
    <property type="entry name" value="TRANSCRIPTIONAL REGULATORY PROTEIN"/>
    <property type="match status" value="1"/>
</dbReference>
<sequence length="203" mass="22512">MSDVESSGRRGPYAKTVQTRRTILDAALEVFAQSGYRSGSLRNVAERVGMSEAGLLHHFPSKSALLAAVLEHRDDHSTEMFNFFESTGRERLTNLVGLAAYNATIPGVVELFTNLAAESTAADHPAHEYFKDRYHRTTALVTDSLEDLQSRGELLPGVDPKSAAQRAIALWDGLQIQWLLDRDSLDMAEQLKAYFDSLMTEPL</sequence>
<evidence type="ECO:0000256" key="1">
    <source>
        <dbReference type="ARBA" id="ARBA00022491"/>
    </source>
</evidence>
<evidence type="ECO:0000259" key="6">
    <source>
        <dbReference type="PROSITE" id="PS50977"/>
    </source>
</evidence>
<evidence type="ECO:0000256" key="3">
    <source>
        <dbReference type="ARBA" id="ARBA00023125"/>
    </source>
</evidence>
<evidence type="ECO:0000313" key="7">
    <source>
        <dbReference type="EMBL" id="THG30197.1"/>
    </source>
</evidence>
<feature type="domain" description="HTH tetR-type" evidence="6">
    <location>
        <begin position="17"/>
        <end position="77"/>
    </location>
</feature>
<dbReference type="InterPro" id="IPR009057">
    <property type="entry name" value="Homeodomain-like_sf"/>
</dbReference>
<name>A0A4V3WT16_9MICO</name>
<dbReference type="PROSITE" id="PS50977">
    <property type="entry name" value="HTH_TETR_2"/>
    <property type="match status" value="1"/>
</dbReference>
<evidence type="ECO:0000256" key="4">
    <source>
        <dbReference type="ARBA" id="ARBA00023163"/>
    </source>
</evidence>
<protein>
    <submittedName>
        <fullName evidence="7">TetR/AcrR family transcriptional regulator</fullName>
    </submittedName>
</protein>
<dbReference type="Gene3D" id="1.10.10.60">
    <property type="entry name" value="Homeodomain-like"/>
    <property type="match status" value="1"/>
</dbReference>
<keyword evidence="4" id="KW-0804">Transcription</keyword>
<dbReference type="AlphaFoldDB" id="A0A4V3WT16"/>
<dbReference type="SUPFAM" id="SSF46689">
    <property type="entry name" value="Homeodomain-like"/>
    <property type="match status" value="1"/>
</dbReference>
<dbReference type="Proteomes" id="UP000309133">
    <property type="component" value="Unassembled WGS sequence"/>
</dbReference>
<keyword evidence="2" id="KW-0805">Transcription regulation</keyword>
<feature type="DNA-binding region" description="H-T-H motif" evidence="5">
    <location>
        <begin position="40"/>
        <end position="59"/>
    </location>
</feature>
<dbReference type="EMBL" id="SSSM01000005">
    <property type="protein sequence ID" value="THG30197.1"/>
    <property type="molecule type" value="Genomic_DNA"/>
</dbReference>
<dbReference type="InterPro" id="IPR036271">
    <property type="entry name" value="Tet_transcr_reg_TetR-rel_C_sf"/>
</dbReference>
<organism evidence="7 8">
    <name type="scientific">Naasia lichenicola</name>
    <dbReference type="NCBI Taxonomy" id="2565933"/>
    <lineage>
        <taxon>Bacteria</taxon>
        <taxon>Bacillati</taxon>
        <taxon>Actinomycetota</taxon>
        <taxon>Actinomycetes</taxon>
        <taxon>Micrococcales</taxon>
        <taxon>Microbacteriaceae</taxon>
        <taxon>Naasia</taxon>
    </lineage>
</organism>
<keyword evidence="1" id="KW-0678">Repressor</keyword>
<dbReference type="SUPFAM" id="SSF48498">
    <property type="entry name" value="Tetracyclin repressor-like, C-terminal domain"/>
    <property type="match status" value="1"/>
</dbReference>
<keyword evidence="3 5" id="KW-0238">DNA-binding</keyword>
<dbReference type="PRINTS" id="PR00455">
    <property type="entry name" value="HTHTETR"/>
</dbReference>
<dbReference type="Pfam" id="PF13977">
    <property type="entry name" value="TetR_C_6"/>
    <property type="match status" value="1"/>
</dbReference>